<proteinExistence type="predicted"/>
<reference evidence="1" key="1">
    <citation type="submission" date="2014-09" db="EMBL/GenBank/DDBJ databases">
        <authorList>
            <person name="Magalhaes I.L.F."/>
            <person name="Oliveira U."/>
            <person name="Santos F.R."/>
            <person name="Vidigal T.H.D.A."/>
            <person name="Brescovit A.D."/>
            <person name="Santos A.J."/>
        </authorList>
    </citation>
    <scope>NUCLEOTIDE SEQUENCE</scope>
    <source>
        <tissue evidence="1">Shoot tissue taken approximately 20 cm above the soil surface</tissue>
    </source>
</reference>
<organism evidence="1">
    <name type="scientific">Arundo donax</name>
    <name type="common">Giant reed</name>
    <name type="synonym">Donax arundinaceus</name>
    <dbReference type="NCBI Taxonomy" id="35708"/>
    <lineage>
        <taxon>Eukaryota</taxon>
        <taxon>Viridiplantae</taxon>
        <taxon>Streptophyta</taxon>
        <taxon>Embryophyta</taxon>
        <taxon>Tracheophyta</taxon>
        <taxon>Spermatophyta</taxon>
        <taxon>Magnoliopsida</taxon>
        <taxon>Liliopsida</taxon>
        <taxon>Poales</taxon>
        <taxon>Poaceae</taxon>
        <taxon>PACMAD clade</taxon>
        <taxon>Arundinoideae</taxon>
        <taxon>Arundineae</taxon>
        <taxon>Arundo</taxon>
    </lineage>
</organism>
<evidence type="ECO:0000313" key="1">
    <source>
        <dbReference type="EMBL" id="JAD31092.1"/>
    </source>
</evidence>
<sequence length="29" mass="3384">MARPFCFTCNDTSDIFTFCHGRQIGVPRY</sequence>
<dbReference type="EMBL" id="GBRH01266803">
    <property type="protein sequence ID" value="JAD31092.1"/>
    <property type="molecule type" value="Transcribed_RNA"/>
</dbReference>
<name>A0A0A8Z8E3_ARUDO</name>
<reference evidence="1" key="2">
    <citation type="journal article" date="2015" name="Data Brief">
        <title>Shoot transcriptome of the giant reed, Arundo donax.</title>
        <authorList>
            <person name="Barrero R.A."/>
            <person name="Guerrero F.D."/>
            <person name="Moolhuijzen P."/>
            <person name="Goolsby J.A."/>
            <person name="Tidwell J."/>
            <person name="Bellgard S.E."/>
            <person name="Bellgard M.I."/>
        </authorList>
    </citation>
    <scope>NUCLEOTIDE SEQUENCE</scope>
    <source>
        <tissue evidence="1">Shoot tissue taken approximately 20 cm above the soil surface</tissue>
    </source>
</reference>
<dbReference type="AlphaFoldDB" id="A0A0A8Z8E3"/>
<protein>
    <submittedName>
        <fullName evidence="1">Uncharacterized protein</fullName>
    </submittedName>
</protein>
<accession>A0A0A8Z8E3</accession>